<comment type="caution">
    <text evidence="1">The sequence shown here is derived from an EMBL/GenBank/DDBJ whole genome shotgun (WGS) entry which is preliminary data.</text>
</comment>
<organism evidence="1 2">
    <name type="scientific">Ceratocystis fimbriata CBS 114723</name>
    <dbReference type="NCBI Taxonomy" id="1035309"/>
    <lineage>
        <taxon>Eukaryota</taxon>
        <taxon>Fungi</taxon>
        <taxon>Dikarya</taxon>
        <taxon>Ascomycota</taxon>
        <taxon>Pezizomycotina</taxon>
        <taxon>Sordariomycetes</taxon>
        <taxon>Hypocreomycetidae</taxon>
        <taxon>Microascales</taxon>
        <taxon>Ceratocystidaceae</taxon>
        <taxon>Ceratocystis</taxon>
    </lineage>
</organism>
<protein>
    <submittedName>
        <fullName evidence="1">Uncharacterized protein</fullName>
    </submittedName>
</protein>
<evidence type="ECO:0000313" key="1">
    <source>
        <dbReference type="EMBL" id="PHH49105.1"/>
    </source>
</evidence>
<reference evidence="1 2" key="1">
    <citation type="journal article" date="2013" name="Fungal Biol.">
        <title>Analysis of microsatellite markers in the genome of the plant pathogen Ceratocystis fimbriata.</title>
        <authorList>
            <person name="Simpson M.C."/>
            <person name="Wilken P.M."/>
            <person name="Coetzee M.P."/>
            <person name="Wingfield M.J."/>
            <person name="Wingfield B.D."/>
        </authorList>
    </citation>
    <scope>NUCLEOTIDE SEQUENCE [LARGE SCALE GENOMIC DNA]</scope>
    <source>
        <strain evidence="1 2">CBS 114723</strain>
    </source>
</reference>
<proteinExistence type="predicted"/>
<name>A0A2C5WPZ0_9PEZI</name>
<accession>A0A2C5WPZ0</accession>
<evidence type="ECO:0000313" key="2">
    <source>
        <dbReference type="Proteomes" id="UP000222788"/>
    </source>
</evidence>
<dbReference type="AlphaFoldDB" id="A0A2C5WPZ0"/>
<reference evidence="1 2" key="2">
    <citation type="journal article" date="2013" name="IMA Fungus">
        <title>IMA Genome-F 1: Ceratocystis fimbriata: Draft nuclear genome sequence for the plant pathogen, Ceratocystis fimbriata.</title>
        <authorList>
            <person name="Wilken P.M."/>
            <person name="Steenkamp E.T."/>
            <person name="Wingfield M.J."/>
            <person name="de Beer Z.W."/>
            <person name="Wingfield B.D."/>
        </authorList>
    </citation>
    <scope>NUCLEOTIDE SEQUENCE [LARGE SCALE GENOMIC DNA]</scope>
    <source>
        <strain evidence="1 2">CBS 114723</strain>
    </source>
</reference>
<dbReference type="Proteomes" id="UP000222788">
    <property type="component" value="Unassembled WGS sequence"/>
</dbReference>
<keyword evidence="2" id="KW-1185">Reference proteome</keyword>
<gene>
    <name evidence="1" type="ORF">CFIMG_007107RA</name>
</gene>
<dbReference type="EMBL" id="APWK03000273">
    <property type="protein sequence ID" value="PHH49105.1"/>
    <property type="molecule type" value="Genomic_DNA"/>
</dbReference>
<sequence>MPAVAPISHQGAQNGSDRNVIHVMSVIFTTANSDEKCPHDWNEADYGLTEISPAVDVKDMELASQP</sequence>